<sequence>MFGPPRYIERVDVPIGKREPNDVRDLFMRSQLGVKNLFKTTIVTDDGKEFMRDHLGNTKFPDVSLPILVDAYQKTWGAAILLLLSNISPYRAHAQALAKLFAEWVGGDAVADLAREALFSGVGMYWTLRDSATFWQSVNTKGTTKPDVVKAWDLLGKKQTEFEGLRAAEFLGSATKVDASNQLYQVINTQACQLGVALTLGTLRQFVKPKVTVVDLGGAMAEGINTWMLSKTTGQYDRRLALARRLGNKPTHPWNLITNMDTPRAIQFRYFWLEILCSAEARPALDQVIDYDKVTPLRDKARSHYLDYVVKEKLRAMKTTHSSLTDAQRRIEAHTTAAKELRQGLLKWFSVSGDELTHWFNSESGSTAADSDYVEADAFDEESEDSDLSDEDIAETLLK</sequence>
<comment type="caution">
    <text evidence="2">The sequence shown here is derived from an EMBL/GenBank/DDBJ whole genome shotgun (WGS) entry which is preliminary data.</text>
</comment>
<dbReference type="eggNOG" id="ENOG502ZB3Q">
    <property type="taxonomic scope" value="Bacteria"/>
</dbReference>
<dbReference type="EMBL" id="ADNV01000197">
    <property type="protein sequence ID" value="EFG78019.1"/>
    <property type="molecule type" value="Genomic_DNA"/>
</dbReference>
<evidence type="ECO:0000256" key="1">
    <source>
        <dbReference type="SAM" id="MobiDB-lite"/>
    </source>
</evidence>
<dbReference type="Proteomes" id="UP000003653">
    <property type="component" value="Unassembled WGS sequence"/>
</dbReference>
<gene>
    <name evidence="2" type="ORF">HMPREF0591_2088</name>
</gene>
<protein>
    <submittedName>
        <fullName evidence="2">Uncharacterized protein</fullName>
    </submittedName>
</protein>
<name>D5P7E4_9MYCO</name>
<proteinExistence type="predicted"/>
<evidence type="ECO:0000313" key="2">
    <source>
        <dbReference type="EMBL" id="EFG78019.1"/>
    </source>
</evidence>
<evidence type="ECO:0000313" key="3">
    <source>
        <dbReference type="Proteomes" id="UP000003653"/>
    </source>
</evidence>
<keyword evidence="3" id="KW-1185">Reference proteome</keyword>
<accession>D5P7E4</accession>
<organism evidence="2 3">
    <name type="scientific">Mycobacterium parascrofulaceum ATCC BAA-614</name>
    <dbReference type="NCBI Taxonomy" id="525368"/>
    <lineage>
        <taxon>Bacteria</taxon>
        <taxon>Bacillati</taxon>
        <taxon>Actinomycetota</taxon>
        <taxon>Actinomycetes</taxon>
        <taxon>Mycobacteriales</taxon>
        <taxon>Mycobacteriaceae</taxon>
        <taxon>Mycobacterium</taxon>
        <taxon>Mycobacterium simiae complex</taxon>
    </lineage>
</organism>
<feature type="region of interest" description="Disordered" evidence="1">
    <location>
        <begin position="378"/>
        <end position="399"/>
    </location>
</feature>
<dbReference type="AlphaFoldDB" id="D5P7E4"/>
<reference evidence="2 3" key="1">
    <citation type="submission" date="2010-04" db="EMBL/GenBank/DDBJ databases">
        <authorList>
            <person name="Muzny D."/>
            <person name="Qin X."/>
            <person name="Deng J."/>
            <person name="Jiang H."/>
            <person name="Liu Y."/>
            <person name="Qu J."/>
            <person name="Song X.-Z."/>
            <person name="Zhang L."/>
            <person name="Thornton R."/>
            <person name="Coyle M."/>
            <person name="Francisco L."/>
            <person name="Jackson L."/>
            <person name="Javaid M."/>
            <person name="Korchina V."/>
            <person name="Kovar C."/>
            <person name="Mata R."/>
            <person name="Mathew T."/>
            <person name="Ngo R."/>
            <person name="Nguyen L."/>
            <person name="Nguyen N."/>
            <person name="Okwuonu G."/>
            <person name="Ongeri F."/>
            <person name="Pham C."/>
            <person name="Simmons D."/>
            <person name="Wilczek-Boney K."/>
            <person name="Hale W."/>
            <person name="Jakkamsetti A."/>
            <person name="Pham P."/>
            <person name="Ruth R."/>
            <person name="San Lucas F."/>
            <person name="Warren J."/>
            <person name="Zhang J."/>
            <person name="Zhao Z."/>
            <person name="Zhou C."/>
            <person name="Zhu D."/>
            <person name="Lee S."/>
            <person name="Bess C."/>
            <person name="Blankenburg K."/>
            <person name="Forbes L."/>
            <person name="Fu Q."/>
            <person name="Gubbala S."/>
            <person name="Hirani K."/>
            <person name="Jayaseelan J.C."/>
            <person name="Lara F."/>
            <person name="Munidasa M."/>
            <person name="Palculict T."/>
            <person name="Patil S."/>
            <person name="Pu L.-L."/>
            <person name="Saada N."/>
            <person name="Tang L."/>
            <person name="Weissenberger G."/>
            <person name="Zhu Y."/>
            <person name="Hemphill L."/>
            <person name="Shang Y."/>
            <person name="Youmans B."/>
            <person name="Ayvaz T."/>
            <person name="Ross M."/>
            <person name="Santibanez J."/>
            <person name="Aqrawi P."/>
            <person name="Gross S."/>
            <person name="Joshi V."/>
            <person name="Fowler G."/>
            <person name="Nazareth L."/>
            <person name="Reid J."/>
            <person name="Worley K."/>
            <person name="Petrosino J."/>
            <person name="Highlander S."/>
            <person name="Gibbs R."/>
        </authorList>
    </citation>
    <scope>NUCLEOTIDE SEQUENCE [LARGE SCALE GENOMIC DNA]</scope>
    <source>
        <strain evidence="2 3">ATCC BAA-614</strain>
    </source>
</reference>
<dbReference type="HOGENOM" id="CLU_690420_0_0_11"/>